<comment type="caution">
    <text evidence="1">The sequence shown here is derived from an EMBL/GenBank/DDBJ whole genome shotgun (WGS) entry which is preliminary data.</text>
</comment>
<dbReference type="OrthoDB" id="10475610at2759"/>
<gene>
    <name evidence="1" type="ORF">AK812_SmicGene21708</name>
</gene>
<organism evidence="1 2">
    <name type="scientific">Symbiodinium microadriaticum</name>
    <name type="common">Dinoflagellate</name>
    <name type="synonym">Zooxanthella microadriatica</name>
    <dbReference type="NCBI Taxonomy" id="2951"/>
    <lineage>
        <taxon>Eukaryota</taxon>
        <taxon>Sar</taxon>
        <taxon>Alveolata</taxon>
        <taxon>Dinophyceae</taxon>
        <taxon>Suessiales</taxon>
        <taxon>Symbiodiniaceae</taxon>
        <taxon>Symbiodinium</taxon>
    </lineage>
</organism>
<dbReference type="Proteomes" id="UP000186817">
    <property type="component" value="Unassembled WGS sequence"/>
</dbReference>
<evidence type="ECO:0000313" key="1">
    <source>
        <dbReference type="EMBL" id="OLP96099.1"/>
    </source>
</evidence>
<proteinExistence type="predicted"/>
<accession>A0A1Q9DLS5</accession>
<keyword evidence="2" id="KW-1185">Reference proteome</keyword>
<sequence length="88" mass="10000">MQNARASYEESGRHFKGKVMSELVNYRPGNDSRDFFKKASDGPLRYYDIQAYNARIVMMWLATKCQQAALNAPVNSHIPLHATALQLP</sequence>
<name>A0A1Q9DLS5_SYMMI</name>
<dbReference type="AlphaFoldDB" id="A0A1Q9DLS5"/>
<evidence type="ECO:0000313" key="2">
    <source>
        <dbReference type="Proteomes" id="UP000186817"/>
    </source>
</evidence>
<dbReference type="EMBL" id="LSRX01000480">
    <property type="protein sequence ID" value="OLP96099.1"/>
    <property type="molecule type" value="Genomic_DNA"/>
</dbReference>
<protein>
    <submittedName>
        <fullName evidence="1">Uncharacterized protein</fullName>
    </submittedName>
</protein>
<reference evidence="1 2" key="1">
    <citation type="submission" date="2016-02" db="EMBL/GenBank/DDBJ databases">
        <title>Genome analysis of coral dinoflagellate symbionts highlights evolutionary adaptations to a symbiotic lifestyle.</title>
        <authorList>
            <person name="Aranda M."/>
            <person name="Li Y."/>
            <person name="Liew Y.J."/>
            <person name="Baumgarten S."/>
            <person name="Simakov O."/>
            <person name="Wilson M."/>
            <person name="Piel J."/>
            <person name="Ashoor H."/>
            <person name="Bougouffa S."/>
            <person name="Bajic V.B."/>
            <person name="Ryu T."/>
            <person name="Ravasi T."/>
            <person name="Bayer T."/>
            <person name="Micklem G."/>
            <person name="Kim H."/>
            <person name="Bhak J."/>
            <person name="Lajeunesse T.C."/>
            <person name="Voolstra C.R."/>
        </authorList>
    </citation>
    <scope>NUCLEOTIDE SEQUENCE [LARGE SCALE GENOMIC DNA]</scope>
    <source>
        <strain evidence="1 2">CCMP2467</strain>
    </source>
</reference>